<evidence type="ECO:0000256" key="2">
    <source>
        <dbReference type="SAM" id="SignalP"/>
    </source>
</evidence>
<organism evidence="3 4">
    <name type="scientific">Amanita muscaria (strain Koide BX008)</name>
    <dbReference type="NCBI Taxonomy" id="946122"/>
    <lineage>
        <taxon>Eukaryota</taxon>
        <taxon>Fungi</taxon>
        <taxon>Dikarya</taxon>
        <taxon>Basidiomycota</taxon>
        <taxon>Agaricomycotina</taxon>
        <taxon>Agaricomycetes</taxon>
        <taxon>Agaricomycetidae</taxon>
        <taxon>Agaricales</taxon>
        <taxon>Pluteineae</taxon>
        <taxon>Amanitaceae</taxon>
        <taxon>Amanita</taxon>
    </lineage>
</organism>
<gene>
    <name evidence="3" type="ORF">M378DRAFT_162816</name>
</gene>
<keyword evidence="2" id="KW-0732">Signal</keyword>
<feature type="signal peptide" evidence="2">
    <location>
        <begin position="1"/>
        <end position="20"/>
    </location>
</feature>
<evidence type="ECO:0000313" key="4">
    <source>
        <dbReference type="Proteomes" id="UP000054549"/>
    </source>
</evidence>
<dbReference type="EMBL" id="KN818247">
    <property type="protein sequence ID" value="KIL64693.1"/>
    <property type="molecule type" value="Genomic_DNA"/>
</dbReference>
<dbReference type="AlphaFoldDB" id="A0A0C2X7G7"/>
<sequence>MRLSTVFISSAFVLAGMSAALPVERENMLVARFADSDFLAEVEARAYDEEPVLYARGSVVSKESKEHNFGISRPASYRTESSGRPHPHQPSRTDTDFNRPPSPFTLAQQRDRVTDFSGPITHLRSSSRRRSFYETPRDELTRRGFRTWVKNGYSKVTGLLGGSGQPGAAQTMEDSQ</sequence>
<dbReference type="OrthoDB" id="10658998at2759"/>
<reference evidence="3 4" key="1">
    <citation type="submission" date="2014-04" db="EMBL/GenBank/DDBJ databases">
        <title>Evolutionary Origins and Diversification of the Mycorrhizal Mutualists.</title>
        <authorList>
            <consortium name="DOE Joint Genome Institute"/>
            <consortium name="Mycorrhizal Genomics Consortium"/>
            <person name="Kohler A."/>
            <person name="Kuo A."/>
            <person name="Nagy L.G."/>
            <person name="Floudas D."/>
            <person name="Copeland A."/>
            <person name="Barry K.W."/>
            <person name="Cichocki N."/>
            <person name="Veneault-Fourrey C."/>
            <person name="LaButti K."/>
            <person name="Lindquist E.A."/>
            <person name="Lipzen A."/>
            <person name="Lundell T."/>
            <person name="Morin E."/>
            <person name="Murat C."/>
            <person name="Riley R."/>
            <person name="Ohm R."/>
            <person name="Sun H."/>
            <person name="Tunlid A."/>
            <person name="Henrissat B."/>
            <person name="Grigoriev I.V."/>
            <person name="Hibbett D.S."/>
            <person name="Martin F."/>
        </authorList>
    </citation>
    <scope>NUCLEOTIDE SEQUENCE [LARGE SCALE GENOMIC DNA]</scope>
    <source>
        <strain evidence="3 4">Koide BX008</strain>
    </source>
</reference>
<dbReference type="HOGENOM" id="CLU_139255_0_0_1"/>
<feature type="chain" id="PRO_5002158523" evidence="2">
    <location>
        <begin position="21"/>
        <end position="176"/>
    </location>
</feature>
<name>A0A0C2X7G7_AMAMK</name>
<protein>
    <submittedName>
        <fullName evidence="3">Uncharacterized protein</fullName>
    </submittedName>
</protein>
<evidence type="ECO:0000256" key="1">
    <source>
        <dbReference type="SAM" id="MobiDB-lite"/>
    </source>
</evidence>
<evidence type="ECO:0000313" key="3">
    <source>
        <dbReference type="EMBL" id="KIL64693.1"/>
    </source>
</evidence>
<dbReference type="InParanoid" id="A0A0C2X7G7"/>
<keyword evidence="4" id="KW-1185">Reference proteome</keyword>
<feature type="region of interest" description="Disordered" evidence="1">
    <location>
        <begin position="65"/>
        <end position="102"/>
    </location>
</feature>
<dbReference type="STRING" id="946122.A0A0C2X7G7"/>
<dbReference type="Proteomes" id="UP000054549">
    <property type="component" value="Unassembled WGS sequence"/>
</dbReference>
<proteinExistence type="predicted"/>
<accession>A0A0C2X7G7</accession>